<accession>A0A645JHN6</accession>
<organism evidence="1">
    <name type="scientific">bioreactor metagenome</name>
    <dbReference type="NCBI Taxonomy" id="1076179"/>
    <lineage>
        <taxon>unclassified sequences</taxon>
        <taxon>metagenomes</taxon>
        <taxon>ecological metagenomes</taxon>
    </lineage>
</organism>
<comment type="caution">
    <text evidence="1">The sequence shown here is derived from an EMBL/GenBank/DDBJ whole genome shotgun (WGS) entry which is preliminary data.</text>
</comment>
<sequence length="66" mass="7318">MAIGDAIDHVGKQMRTEEGITLKYTFSGSVYFKRMQELGLYTTDVAAIKAKVKEAGLEGVYDQKIC</sequence>
<gene>
    <name evidence="1" type="ORF">SDC9_210610</name>
</gene>
<name>A0A645JHN6_9ZZZZ</name>
<dbReference type="EMBL" id="VSSQ01141497">
    <property type="protein sequence ID" value="MPN62857.1"/>
    <property type="molecule type" value="Genomic_DNA"/>
</dbReference>
<proteinExistence type="predicted"/>
<reference evidence="1" key="1">
    <citation type="submission" date="2019-08" db="EMBL/GenBank/DDBJ databases">
        <authorList>
            <person name="Kucharzyk K."/>
            <person name="Murdoch R.W."/>
            <person name="Higgins S."/>
            <person name="Loffler F."/>
        </authorList>
    </citation>
    <scope>NUCLEOTIDE SEQUENCE</scope>
</reference>
<evidence type="ECO:0000313" key="1">
    <source>
        <dbReference type="EMBL" id="MPN62857.1"/>
    </source>
</evidence>
<protein>
    <submittedName>
        <fullName evidence="1">Uncharacterized protein</fullName>
    </submittedName>
</protein>
<dbReference type="AlphaFoldDB" id="A0A645JHN6"/>